<dbReference type="EMBL" id="CP036402">
    <property type="protein sequence ID" value="QBI18862.1"/>
    <property type="molecule type" value="Genomic_DNA"/>
</dbReference>
<dbReference type="OrthoDB" id="4670891at2"/>
<keyword evidence="4" id="KW-1185">Reference proteome</keyword>
<dbReference type="KEGG" id="erz:ER308_04425"/>
<dbReference type="AlphaFoldDB" id="A0A411YCH2"/>
<feature type="domain" description="DUF7380" evidence="2">
    <location>
        <begin position="70"/>
        <end position="174"/>
    </location>
</feature>
<reference evidence="3 4" key="1">
    <citation type="submission" date="2019-01" db="EMBL/GenBank/DDBJ databases">
        <title>Egibacter rhizosphaerae EGI 80759T.</title>
        <authorList>
            <person name="Chen D.-D."/>
            <person name="Tian Y."/>
            <person name="Jiao J.-Y."/>
            <person name="Zhang X.-T."/>
            <person name="Zhang Y.-G."/>
            <person name="Zhang Y."/>
            <person name="Xiao M."/>
            <person name="Shu W.-S."/>
            <person name="Li W.-J."/>
        </authorList>
    </citation>
    <scope>NUCLEOTIDE SEQUENCE [LARGE SCALE GENOMIC DNA]</scope>
    <source>
        <strain evidence="3 4">EGI 80759</strain>
    </source>
</reference>
<dbReference type="Pfam" id="PF13910">
    <property type="entry name" value="DUF4209"/>
    <property type="match status" value="1"/>
</dbReference>
<dbReference type="RefSeq" id="WP_131153859.1">
    <property type="nucleotide sequence ID" value="NZ_CP036402.1"/>
</dbReference>
<sequence length="585" mass="65691">MSPFSLARSHTAASLKEFAFMEAGGARELATLADEAALDAEDMHDIASTLRGHVAEGRDDVDQLLEAFEYVHQLGEGRGRFIPAMQMGERTYPVPLERVPQDTLAIWTAVATFAEHPAVRARLQDLLFHRRVDNGRERASSAVDAYLELSRRWPTIQAAVELLPRALDLSQRVGLSERVNAGCSLALDLAAEQLDHPQPKPGAPLQLLRSTIEVGCDDPRVDELLQRARDVLPSLWDTKSTIELQLRRVAGDERHPLNRQLVLRHLDEAEQHTGMRRARLLQDAAELARDRQLPDLHKRSIRHLQQLHADDLEMETIETEVQVPAEEIRKVFEAYLDASDWREALERFAFLQVPTGTTERNRRQVAEQQQDSPLLSMVSTVIYDADAMPIYRPSTEEERFEFDLVRTEAFHLQFWAHLAADVLRELPRRFGSPPFRDLESWLSEAPHVSDDVARSIRRALKHFWAGEYEASVAVGIPRIEAMVRQLLLQADAAIYRLQRGDTPGQYPGLLKLVEALEGLGLPETIVRYLNTAFTRATGLNLRNAFAHGALADPSPQVAAIVCHALVFLARLPVAADNDDGSTDGQ</sequence>
<accession>A0A411YCH2</accession>
<evidence type="ECO:0000259" key="1">
    <source>
        <dbReference type="Pfam" id="PF13910"/>
    </source>
</evidence>
<dbReference type="InterPro" id="IPR025209">
    <property type="entry name" value="DUF4209"/>
</dbReference>
<dbReference type="Proteomes" id="UP000291469">
    <property type="component" value="Chromosome"/>
</dbReference>
<name>A0A411YCH2_9ACTN</name>
<evidence type="ECO:0000259" key="2">
    <source>
        <dbReference type="Pfam" id="PF24098"/>
    </source>
</evidence>
<gene>
    <name evidence="3" type="ORF">ER308_04425</name>
</gene>
<dbReference type="Pfam" id="PF24098">
    <property type="entry name" value="DUF7380"/>
    <property type="match status" value="1"/>
</dbReference>
<dbReference type="InterPro" id="IPR055804">
    <property type="entry name" value="DUF7380"/>
</dbReference>
<proteinExistence type="predicted"/>
<feature type="domain" description="DUF4209" evidence="1">
    <location>
        <begin position="479"/>
        <end position="555"/>
    </location>
</feature>
<evidence type="ECO:0000313" key="3">
    <source>
        <dbReference type="EMBL" id="QBI18862.1"/>
    </source>
</evidence>
<protein>
    <submittedName>
        <fullName evidence="3">DUF4209 domain-containing protein</fullName>
    </submittedName>
</protein>
<evidence type="ECO:0000313" key="4">
    <source>
        <dbReference type="Proteomes" id="UP000291469"/>
    </source>
</evidence>
<organism evidence="3 4">
    <name type="scientific">Egibacter rhizosphaerae</name>
    <dbReference type="NCBI Taxonomy" id="1670831"/>
    <lineage>
        <taxon>Bacteria</taxon>
        <taxon>Bacillati</taxon>
        <taxon>Actinomycetota</taxon>
        <taxon>Nitriliruptoria</taxon>
        <taxon>Egibacterales</taxon>
        <taxon>Egibacteraceae</taxon>
        <taxon>Egibacter</taxon>
    </lineage>
</organism>